<dbReference type="GO" id="GO:1990281">
    <property type="term" value="C:efflux pump complex"/>
    <property type="evidence" value="ECO:0007669"/>
    <property type="project" value="TreeGrafter"/>
</dbReference>
<comment type="similarity">
    <text evidence="2">Belongs to the outer membrane factor (OMF) (TC 1.B.17) family.</text>
</comment>
<dbReference type="InterPro" id="IPR003423">
    <property type="entry name" value="OMP_efflux"/>
</dbReference>
<keyword evidence="11" id="KW-1185">Reference proteome</keyword>
<dbReference type="GO" id="GO:0009279">
    <property type="term" value="C:cell outer membrane"/>
    <property type="evidence" value="ECO:0007669"/>
    <property type="project" value="UniProtKB-SubCell"/>
</dbReference>
<evidence type="ECO:0000256" key="5">
    <source>
        <dbReference type="ARBA" id="ARBA00022692"/>
    </source>
</evidence>
<dbReference type="EMBL" id="BAMX01000010">
    <property type="protein sequence ID" value="GAN65548.1"/>
    <property type="molecule type" value="Genomic_DNA"/>
</dbReference>
<dbReference type="Proteomes" id="UP000032670">
    <property type="component" value="Unassembled WGS sequence"/>
</dbReference>
<evidence type="ECO:0000256" key="2">
    <source>
        <dbReference type="ARBA" id="ARBA00007613"/>
    </source>
</evidence>
<dbReference type="EMBL" id="AP018515">
    <property type="protein sequence ID" value="BBC79583.1"/>
    <property type="molecule type" value="Genomic_DNA"/>
</dbReference>
<feature type="chain" id="PRO_5036327479" evidence="8">
    <location>
        <begin position="29"/>
        <end position="464"/>
    </location>
</feature>
<dbReference type="Pfam" id="PF02321">
    <property type="entry name" value="OEP"/>
    <property type="match status" value="1"/>
</dbReference>
<evidence type="ECO:0000256" key="4">
    <source>
        <dbReference type="ARBA" id="ARBA00022452"/>
    </source>
</evidence>
<dbReference type="PANTHER" id="PTHR30026:SF20">
    <property type="entry name" value="OUTER MEMBRANE PROTEIN TOLC"/>
    <property type="match status" value="1"/>
</dbReference>
<keyword evidence="4" id="KW-1134">Transmembrane beta strand</keyword>
<dbReference type="PANTHER" id="PTHR30026">
    <property type="entry name" value="OUTER MEMBRANE PROTEIN TOLC"/>
    <property type="match status" value="1"/>
</dbReference>
<feature type="signal peptide" evidence="8">
    <location>
        <begin position="1"/>
        <end position="28"/>
    </location>
</feature>
<organism evidence="9 12">
    <name type="scientific">Acetobacter orientalis</name>
    <dbReference type="NCBI Taxonomy" id="146474"/>
    <lineage>
        <taxon>Bacteria</taxon>
        <taxon>Pseudomonadati</taxon>
        <taxon>Pseudomonadota</taxon>
        <taxon>Alphaproteobacteria</taxon>
        <taxon>Acetobacterales</taxon>
        <taxon>Acetobacteraceae</taxon>
        <taxon>Acetobacter</taxon>
    </lineage>
</organism>
<reference evidence="9 12" key="2">
    <citation type="submission" date="2018-02" db="EMBL/GenBank/DDBJ databases">
        <title>Acetobacter orientalis genome.</title>
        <authorList>
            <person name="Nakashima N."/>
            <person name="Tamura T."/>
        </authorList>
    </citation>
    <scope>NUCLEOTIDE SEQUENCE [LARGE SCALE GENOMIC DNA]</scope>
    <source>
        <strain evidence="9 12">FAN1</strain>
    </source>
</reference>
<evidence type="ECO:0000313" key="10">
    <source>
        <dbReference type="EMBL" id="GAN65548.1"/>
    </source>
</evidence>
<dbReference type="AlphaFoldDB" id="A0A2Z5ZG84"/>
<keyword evidence="3" id="KW-0813">Transport</keyword>
<reference evidence="10 11" key="1">
    <citation type="submission" date="2012-11" db="EMBL/GenBank/DDBJ databases">
        <title>Whole genome sequence of Acetobacter orientalis 21F-2.</title>
        <authorList>
            <person name="Azuma Y."/>
            <person name="Higashiura N."/>
            <person name="Hirakawa H."/>
            <person name="Matsushita K."/>
        </authorList>
    </citation>
    <scope>NUCLEOTIDE SEQUENCE [LARGE SCALE GENOMIC DNA]</scope>
    <source>
        <strain evidence="10 11">21F-2</strain>
    </source>
</reference>
<name>A0A2Z5ZG84_9PROT</name>
<keyword evidence="7" id="KW-0998">Cell outer membrane</keyword>
<evidence type="ECO:0000313" key="12">
    <source>
        <dbReference type="Proteomes" id="UP000270034"/>
    </source>
</evidence>
<dbReference type="InterPro" id="IPR051906">
    <property type="entry name" value="TolC-like"/>
</dbReference>
<dbReference type="GeneID" id="76203696"/>
<evidence type="ECO:0000313" key="11">
    <source>
        <dbReference type="Proteomes" id="UP000032670"/>
    </source>
</evidence>
<accession>A0A2Z5ZG84</accession>
<keyword evidence="5" id="KW-0812">Transmembrane</keyword>
<keyword evidence="6" id="KW-0472">Membrane</keyword>
<dbReference type="KEGG" id="aot:AcetOri_orf01848"/>
<proteinExistence type="inferred from homology"/>
<dbReference type="GO" id="GO:0015288">
    <property type="term" value="F:porin activity"/>
    <property type="evidence" value="ECO:0007669"/>
    <property type="project" value="TreeGrafter"/>
</dbReference>
<comment type="subcellular location">
    <subcellularLocation>
        <location evidence="1">Cell outer membrane</location>
    </subcellularLocation>
</comment>
<dbReference type="GO" id="GO:0015562">
    <property type="term" value="F:efflux transmembrane transporter activity"/>
    <property type="evidence" value="ECO:0007669"/>
    <property type="project" value="InterPro"/>
</dbReference>
<gene>
    <name evidence="10" type="ORF">Abor_010_111</name>
    <name evidence="9" type="ORF">AcetOrient_orf01848</name>
</gene>
<evidence type="ECO:0000256" key="6">
    <source>
        <dbReference type="ARBA" id="ARBA00023136"/>
    </source>
</evidence>
<dbReference type="RefSeq" id="WP_232015164.1">
    <property type="nucleotide sequence ID" value="NZ_BAMX01000010.1"/>
</dbReference>
<keyword evidence="8" id="KW-0732">Signal</keyword>
<dbReference type="Gene3D" id="1.20.1600.10">
    <property type="entry name" value="Outer membrane efflux proteins (OEP)"/>
    <property type="match status" value="1"/>
</dbReference>
<dbReference type="STRING" id="1231341.Abor_010_111"/>
<dbReference type="SUPFAM" id="SSF56954">
    <property type="entry name" value="Outer membrane efflux proteins (OEP)"/>
    <property type="match status" value="1"/>
</dbReference>
<protein>
    <submittedName>
        <fullName evidence="9">Heavy metal efflux pump, cobalt/zinc/cadmium resistance protein CzcC</fullName>
    </submittedName>
</protein>
<evidence type="ECO:0000256" key="3">
    <source>
        <dbReference type="ARBA" id="ARBA00022448"/>
    </source>
</evidence>
<evidence type="ECO:0000256" key="8">
    <source>
        <dbReference type="SAM" id="SignalP"/>
    </source>
</evidence>
<accession>A0A0D6NIW1</accession>
<evidence type="ECO:0000256" key="1">
    <source>
        <dbReference type="ARBA" id="ARBA00004442"/>
    </source>
</evidence>
<sequence>MRLPARFYPLLALIYGMPGFGMPLPAHATTWQVSSLTVQPAATAPLPFTTALAQAWQLDPNRTTLTTNRKGAEARARAAGSWFAGGPSLNGSYFDDHAIGSNEGYTTYQGEVSVPLWLPGQGSATKAVAQAEANTAEKRAGMAHMALAVNLLGATSAALLAQKRLATTHAYYTSTAQICADVTRATTAGETTQADLQQATATQEAALADNTAAREEAQTTAATLEALLGSPAIPDIENFSATESALNTLSSLPTLESNDPRLQAAKTESAAAQAALKLARRSFMPNPEIGVGAIHEKQYGSPWDNRVGISFTMPLPSSVHNAPLLSAAKDRVAAADQQEILTHRMIKQEAAQIRAQLIAATQNLKATKIAATNLLNRATLLERSWKLRETPFDDVARARQMAYTARLAQDKAEIAWHTAIVRALIASQTLPGLSTLHASTAPTQAPTLAIPAALDSLETQTPAP</sequence>
<evidence type="ECO:0000256" key="7">
    <source>
        <dbReference type="ARBA" id="ARBA00023237"/>
    </source>
</evidence>
<evidence type="ECO:0000313" key="9">
    <source>
        <dbReference type="EMBL" id="BBC79583.1"/>
    </source>
</evidence>
<dbReference type="Proteomes" id="UP000270034">
    <property type="component" value="Chromosome"/>
</dbReference>